<sequence length="404" mass="45369">MKTGKIILLIVFLFLASCASFGATWQETLTLTDKNNEQIKSAVKQAESYEWSYRKSFSSFLPQLSASAGMTRSGTSDSYSYGLSATQSIFSGFENIFNMQAAYAQYCYQRESAQNTRATAYYNVRSAFVSTAIASENIKIQEAILKRRKENSRLIQLRFESGRENHGNLLRTQADVLQAEYDLTAAKRSLELARLNLSQLVGEEIKEVAAPDKVMEPALPQTETLLPVSPAYLMSKYQLESAEISQRATLSEFLPTLSLSGNYKKSGSSWPPASRSDSWSLNFSYSFFPGGSNFADRIIYGLKLDQAKEDFKKSEKDLRYNIEDAAVNYKNAAQALLVKAAYLKAAEERAKIARTKYVAGLMSYEDWDRIENELVSSEKDNLSQKSRALLAEAAWYKSYGGWIK</sequence>
<evidence type="ECO:0000256" key="5">
    <source>
        <dbReference type="ARBA" id="ARBA00022692"/>
    </source>
</evidence>
<evidence type="ECO:0000256" key="4">
    <source>
        <dbReference type="ARBA" id="ARBA00022452"/>
    </source>
</evidence>
<keyword evidence="5" id="KW-0812">Transmembrane</keyword>
<dbReference type="GO" id="GO:0015288">
    <property type="term" value="F:porin activity"/>
    <property type="evidence" value="ECO:0007669"/>
    <property type="project" value="TreeGrafter"/>
</dbReference>
<dbReference type="Gene3D" id="1.20.1600.10">
    <property type="entry name" value="Outer membrane efflux proteins (OEP)"/>
    <property type="match status" value="1"/>
</dbReference>
<accession>A0A1F4U7L4</accession>
<evidence type="ECO:0000256" key="1">
    <source>
        <dbReference type="ARBA" id="ARBA00004442"/>
    </source>
</evidence>
<reference evidence="9 10" key="1">
    <citation type="journal article" date="2016" name="Nat. Commun.">
        <title>Thousands of microbial genomes shed light on interconnected biogeochemical processes in an aquifer system.</title>
        <authorList>
            <person name="Anantharaman K."/>
            <person name="Brown C.T."/>
            <person name="Hug L.A."/>
            <person name="Sharon I."/>
            <person name="Castelle C.J."/>
            <person name="Probst A.J."/>
            <person name="Thomas B.C."/>
            <person name="Singh A."/>
            <person name="Wilkins M.J."/>
            <person name="Karaoz U."/>
            <person name="Brodie E.L."/>
            <person name="Williams K.H."/>
            <person name="Hubbard S.S."/>
            <person name="Banfield J.F."/>
        </authorList>
    </citation>
    <scope>NUCLEOTIDE SEQUENCE [LARGE SCALE GENOMIC DNA]</scope>
</reference>
<keyword evidence="6" id="KW-0472">Membrane</keyword>
<dbReference type="InterPro" id="IPR003423">
    <property type="entry name" value="OMP_efflux"/>
</dbReference>
<dbReference type="Proteomes" id="UP000179242">
    <property type="component" value="Unassembled WGS sequence"/>
</dbReference>
<dbReference type="GO" id="GO:0009279">
    <property type="term" value="C:cell outer membrane"/>
    <property type="evidence" value="ECO:0007669"/>
    <property type="project" value="UniProtKB-SubCell"/>
</dbReference>
<keyword evidence="4" id="KW-1134">Transmembrane beta strand</keyword>
<dbReference type="GO" id="GO:1990281">
    <property type="term" value="C:efflux pump complex"/>
    <property type="evidence" value="ECO:0007669"/>
    <property type="project" value="TreeGrafter"/>
</dbReference>
<organism evidence="9 10">
    <name type="scientific">candidate division WOR-1 bacterium RIFOXYC2_FULL_46_14</name>
    <dbReference type="NCBI Taxonomy" id="1802587"/>
    <lineage>
        <taxon>Bacteria</taxon>
        <taxon>Bacillati</taxon>
        <taxon>Saganbacteria</taxon>
    </lineage>
</organism>
<keyword evidence="3" id="KW-0813">Transport</keyword>
<evidence type="ECO:0000256" key="6">
    <source>
        <dbReference type="ARBA" id="ARBA00023136"/>
    </source>
</evidence>
<comment type="similarity">
    <text evidence="2">Belongs to the outer membrane factor (OMF) (TC 1.B.17) family.</text>
</comment>
<name>A0A1F4U7L4_UNCSA</name>
<proteinExistence type="inferred from homology"/>
<evidence type="ECO:0008006" key="11">
    <source>
        <dbReference type="Google" id="ProtNLM"/>
    </source>
</evidence>
<dbReference type="SUPFAM" id="SSF56954">
    <property type="entry name" value="Outer membrane efflux proteins (OEP)"/>
    <property type="match status" value="1"/>
</dbReference>
<dbReference type="EMBL" id="MEUJ01000002">
    <property type="protein sequence ID" value="OGC40911.1"/>
    <property type="molecule type" value="Genomic_DNA"/>
</dbReference>
<protein>
    <recommendedName>
        <fullName evidence="11">Transporter</fullName>
    </recommendedName>
</protein>
<comment type="caution">
    <text evidence="9">The sequence shown here is derived from an EMBL/GenBank/DDBJ whole genome shotgun (WGS) entry which is preliminary data.</text>
</comment>
<feature type="chain" id="PRO_5009514791" description="Transporter" evidence="8">
    <location>
        <begin position="23"/>
        <end position="404"/>
    </location>
</feature>
<dbReference type="PANTHER" id="PTHR30026">
    <property type="entry name" value="OUTER MEMBRANE PROTEIN TOLC"/>
    <property type="match status" value="1"/>
</dbReference>
<feature type="signal peptide" evidence="8">
    <location>
        <begin position="1"/>
        <end position="22"/>
    </location>
</feature>
<dbReference type="PANTHER" id="PTHR30026:SF20">
    <property type="entry name" value="OUTER MEMBRANE PROTEIN TOLC"/>
    <property type="match status" value="1"/>
</dbReference>
<gene>
    <name evidence="9" type="ORF">A2438_01295</name>
</gene>
<dbReference type="Pfam" id="PF02321">
    <property type="entry name" value="OEP"/>
    <property type="match status" value="2"/>
</dbReference>
<keyword evidence="7" id="KW-0998">Cell outer membrane</keyword>
<keyword evidence="8" id="KW-0732">Signal</keyword>
<dbReference type="AlphaFoldDB" id="A0A1F4U7L4"/>
<evidence type="ECO:0000256" key="3">
    <source>
        <dbReference type="ARBA" id="ARBA00022448"/>
    </source>
</evidence>
<dbReference type="InterPro" id="IPR051906">
    <property type="entry name" value="TolC-like"/>
</dbReference>
<comment type="subcellular location">
    <subcellularLocation>
        <location evidence="1">Cell outer membrane</location>
    </subcellularLocation>
</comment>
<evidence type="ECO:0000313" key="9">
    <source>
        <dbReference type="EMBL" id="OGC40911.1"/>
    </source>
</evidence>
<evidence type="ECO:0000313" key="10">
    <source>
        <dbReference type="Proteomes" id="UP000179242"/>
    </source>
</evidence>
<dbReference type="PROSITE" id="PS51257">
    <property type="entry name" value="PROKAR_LIPOPROTEIN"/>
    <property type="match status" value="1"/>
</dbReference>
<evidence type="ECO:0000256" key="2">
    <source>
        <dbReference type="ARBA" id="ARBA00007613"/>
    </source>
</evidence>
<dbReference type="GO" id="GO:0015562">
    <property type="term" value="F:efflux transmembrane transporter activity"/>
    <property type="evidence" value="ECO:0007669"/>
    <property type="project" value="InterPro"/>
</dbReference>
<evidence type="ECO:0000256" key="8">
    <source>
        <dbReference type="SAM" id="SignalP"/>
    </source>
</evidence>
<evidence type="ECO:0000256" key="7">
    <source>
        <dbReference type="ARBA" id="ARBA00023237"/>
    </source>
</evidence>